<organism evidence="4 5">
    <name type="scientific">Plasmodium fragile</name>
    <dbReference type="NCBI Taxonomy" id="5857"/>
    <lineage>
        <taxon>Eukaryota</taxon>
        <taxon>Sar</taxon>
        <taxon>Alveolata</taxon>
        <taxon>Apicomplexa</taxon>
        <taxon>Aconoidasida</taxon>
        <taxon>Haemosporida</taxon>
        <taxon>Plasmodiidae</taxon>
        <taxon>Plasmodium</taxon>
        <taxon>Plasmodium (Plasmodium)</taxon>
    </lineage>
</organism>
<dbReference type="VEuPathDB" id="PlasmoDB:AK88_05617"/>
<keyword evidence="5" id="KW-1185">Reference proteome</keyword>
<reference evidence="4 5" key="1">
    <citation type="submission" date="2014-03" db="EMBL/GenBank/DDBJ databases">
        <title>The Genome Sequence of Plasmodium fragile nilgiri.</title>
        <authorList>
            <consortium name="The Broad Institute Genomics Platform"/>
            <consortium name="The Broad Institute Genome Sequencing Center for Infectious Disease"/>
            <person name="Neafsey D."/>
            <person name="Duraisingh M."/>
            <person name="Young S.K."/>
            <person name="Zeng Q."/>
            <person name="Gargeya S."/>
            <person name="Abouelleil A."/>
            <person name="Alvarado L."/>
            <person name="Chapman S.B."/>
            <person name="Gainer-Dewar J."/>
            <person name="Goldberg J."/>
            <person name="Griggs A."/>
            <person name="Gujja S."/>
            <person name="Hansen M."/>
            <person name="Howarth C."/>
            <person name="Imamovic A."/>
            <person name="Larimer J."/>
            <person name="Pearson M."/>
            <person name="Poon T.W."/>
            <person name="Priest M."/>
            <person name="Roberts A."/>
            <person name="Saif S."/>
            <person name="Shea T."/>
            <person name="Sykes S."/>
            <person name="Wortman J."/>
            <person name="Nusbaum C."/>
            <person name="Birren B."/>
        </authorList>
    </citation>
    <scope>NUCLEOTIDE SEQUENCE [LARGE SCALE GENOMIC DNA]</scope>
    <source>
        <strain evidence="5">nilgiri</strain>
    </source>
</reference>
<feature type="compositionally biased region" description="Basic and acidic residues" evidence="1">
    <location>
        <begin position="211"/>
        <end position="222"/>
    </location>
</feature>
<dbReference type="InterPro" id="IPR024288">
    <property type="entry name" value="SICA_C"/>
</dbReference>
<feature type="compositionally biased region" description="Low complexity" evidence="1">
    <location>
        <begin position="310"/>
        <end position="343"/>
    </location>
</feature>
<feature type="region of interest" description="Disordered" evidence="1">
    <location>
        <begin position="164"/>
        <end position="240"/>
    </location>
</feature>
<evidence type="ECO:0000313" key="5">
    <source>
        <dbReference type="Proteomes" id="UP000054561"/>
    </source>
</evidence>
<feature type="transmembrane region" description="Helical" evidence="2">
    <location>
        <begin position="473"/>
        <end position="494"/>
    </location>
</feature>
<sequence>MNNDSEYHNATNCQNAYWEHPAEDGKTHQQPREMTRRTERVICRLMTQAIYFANAWSPEVRENAQEIDGRDKEIKGIMRCTIVDVYNDILRTYGCEGWWGTYYAWYTTGIIWHELGATLGENHCKRGMYQEIELGHWPMRQQMNTWLQQNPRMQKKLHDEKISHGCTGRKVKTRKQLQEEGVEQDQAAEQKRDDAMKHTVKQHADNILGEVQKDMEKEEKQLRASTDPAPTYPSGAEAHDQKAAAIENAMEQAIAHVKEELKKVIAETADARPAAAKAAAATPASTAVGTTPAGAQGPQNVPAQTDQNLAPPVGAPPAAEATDAGAPNAEPEPVSSSSSSAEAGGRTADRSPADNSQNDAVQTNPSSPSSMHENGAPGPSGSTGENEEAGKSSGDGSGPADGGVGRAQWQAPQIDFNLPKSGRNELHGHYGSAHTPSIKDITSATGTDDPNKRDDGIIPPIFTAKDIFLSSPVLIFFASVTSFILLFFLGKYFAHLAKRRRTYRTVRHVPSPPLDEEILDHLQRGERPPPDYGYTMVTDTQPGRLPAARRRSHPRVHTRTIIELHLEVLNECEATEWDRVKDDYWKIVVEEFAQDMIQDEATNNSILDVSISDQDPRGINVSSTDSKGTDPCPDGDPDPWNCMESIQLATDPCPPNEDDPDPWSCMETIRLPTHTSPPTEDKPDPWSCMETMQLDAQQSRAHSNHRDATSYCTQWINWIDRNKHLLQECTTQPWFLQLKADWTQFLRDHMMAHAASGEHRKAAFMDSKKHAWKQWIAQQHRQMSMYNAEERFQHLLHTVEDETVTATGDIHGVEKVMAAEHVLRVRDAPRMQLHPQPYMKQPLTAETWILILAFVIEESEVERSLQENELYVDDLLHQL</sequence>
<proteinExistence type="predicted"/>
<feature type="compositionally biased region" description="Basic and acidic residues" evidence="1">
    <location>
        <begin position="188"/>
        <end position="197"/>
    </location>
</feature>
<feature type="compositionally biased region" description="Low complexity" evidence="1">
    <location>
        <begin position="282"/>
        <end position="295"/>
    </location>
</feature>
<dbReference type="Proteomes" id="UP000054561">
    <property type="component" value="Unassembled WGS sequence"/>
</dbReference>
<feature type="region of interest" description="Disordered" evidence="1">
    <location>
        <begin position="610"/>
        <end position="636"/>
    </location>
</feature>
<feature type="compositionally biased region" description="Polar residues" evidence="1">
    <location>
        <begin position="297"/>
        <end position="308"/>
    </location>
</feature>
<feature type="compositionally biased region" description="Polar residues" evidence="1">
    <location>
        <begin position="353"/>
        <end position="372"/>
    </location>
</feature>
<name>A0A0D9QGB8_PLAFR</name>
<keyword evidence="2" id="KW-0812">Transmembrane</keyword>
<evidence type="ECO:0000256" key="2">
    <source>
        <dbReference type="SAM" id="Phobius"/>
    </source>
</evidence>
<evidence type="ECO:0000256" key="1">
    <source>
        <dbReference type="SAM" id="MobiDB-lite"/>
    </source>
</evidence>
<dbReference type="GeneID" id="24270931"/>
<accession>A0A0D9QGB8</accession>
<feature type="compositionally biased region" description="Gly residues" evidence="1">
    <location>
        <begin position="393"/>
        <end position="405"/>
    </location>
</feature>
<feature type="region of interest" description="Disordered" evidence="1">
    <location>
        <begin position="282"/>
        <end position="452"/>
    </location>
</feature>
<dbReference type="OrthoDB" id="375150at2759"/>
<dbReference type="EMBL" id="KQ030409">
    <property type="protein sequence ID" value="KJP84751.1"/>
    <property type="molecule type" value="Genomic_DNA"/>
</dbReference>
<dbReference type="AlphaFoldDB" id="A0A0D9QGB8"/>
<dbReference type="RefSeq" id="XP_012338642.1">
    <property type="nucleotide sequence ID" value="XM_012483219.1"/>
</dbReference>
<gene>
    <name evidence="4" type="ORF">AK88_05617</name>
</gene>
<evidence type="ECO:0000259" key="3">
    <source>
        <dbReference type="Pfam" id="PF12879"/>
    </source>
</evidence>
<evidence type="ECO:0000313" key="4">
    <source>
        <dbReference type="EMBL" id="KJP84751.1"/>
    </source>
</evidence>
<protein>
    <recommendedName>
        <fullName evidence="3">Schizont-infected cell agglutination C-terminal domain-containing protein</fullName>
    </recommendedName>
</protein>
<keyword evidence="2" id="KW-1133">Transmembrane helix</keyword>
<feature type="domain" description="Schizont-infected cell agglutination C-terminal" evidence="3">
    <location>
        <begin position="491"/>
        <end position="600"/>
    </location>
</feature>
<keyword evidence="2" id="KW-0472">Membrane</keyword>
<dbReference type="Pfam" id="PF12879">
    <property type="entry name" value="SICA_C"/>
    <property type="match status" value="1"/>
</dbReference>